<dbReference type="Proteomes" id="UP000549765">
    <property type="component" value="Unassembled WGS sequence"/>
</dbReference>
<reference evidence="3 4" key="1">
    <citation type="submission" date="2020-04" db="EMBL/GenBank/DDBJ databases">
        <title>MicrobeNet Type strains.</title>
        <authorList>
            <person name="Nicholson A.C."/>
        </authorList>
    </citation>
    <scope>NUCLEOTIDE SEQUENCE [LARGE SCALE GENOMIC DNA]</scope>
    <source>
        <strain evidence="3 4">CCUG 61472</strain>
    </source>
</reference>
<comment type="pathway">
    <text evidence="1">Cell wall biogenesis; lipoteichoic acid biosynthesis.</text>
</comment>
<organism evidence="3 4">
    <name type="scientific">Periweissella fabalis</name>
    <dbReference type="NCBI Taxonomy" id="1070421"/>
    <lineage>
        <taxon>Bacteria</taxon>
        <taxon>Bacillati</taxon>
        <taxon>Bacillota</taxon>
        <taxon>Bacilli</taxon>
        <taxon>Lactobacillales</taxon>
        <taxon>Lactobacillaceae</taxon>
        <taxon>Periweissella</taxon>
    </lineage>
</organism>
<dbReference type="EMBL" id="JAAXPN010000001">
    <property type="protein sequence ID" value="NKZ23283.1"/>
    <property type="molecule type" value="Genomic_DNA"/>
</dbReference>
<feature type="transmembrane region" description="Helical" evidence="2">
    <location>
        <begin position="6"/>
        <end position="25"/>
    </location>
</feature>
<accession>A0A7X6S279</accession>
<dbReference type="NCBIfam" id="TIGR04092">
    <property type="entry name" value="LTA_DltD"/>
    <property type="match status" value="1"/>
</dbReference>
<dbReference type="AlphaFoldDB" id="A0A7X6S279"/>
<sequence>MLKRLALIFGPVIAALALVLVVLFIGPLDKHKHNLPLEEQAAVSLSPTVFRQSYLKNMALSDEDHRFVPFFGSSEWNRMDAFHPAVLARAYHRNYQPFLLGQKGAEALTQYFGMQQIMKNMHHKQAVFFVSPQWFTKADQQSAAFQFYFSKDQALAFLQNQTGTYADRYAAKRLLATYPNVPYADLIQKVADGNKLSATDLNYIRFNTTVHRNEDAFFSRINVGDNLKKRVIPKVKELPQPYNAERLDAKAVQLGQAQTRNNRFGILDNFFTNRIGSSFPSLRNAQAHFNYTQSAEYSDFQLDLTQLAKTHTNVIFVIPPVNSKWAKYTGLNENMYQASVRKIKYQLTSQGFKNIVDLSRRGNEPYFMEDTIHLGWRGWLAFDQGVAPFLEHKQPAPMYHLNNHFISHDWNNFDPINNDVNTFK</sequence>
<proteinExistence type="inferred from homology"/>
<protein>
    <recommendedName>
        <fullName evidence="1">Protein DltD</fullName>
    </recommendedName>
</protein>
<dbReference type="GO" id="GO:0005886">
    <property type="term" value="C:plasma membrane"/>
    <property type="evidence" value="ECO:0007669"/>
    <property type="project" value="UniProtKB-UniRule"/>
</dbReference>
<name>A0A7X6S279_9LACO</name>
<dbReference type="InterPro" id="IPR023896">
    <property type="entry name" value="LTA_DltD"/>
</dbReference>
<evidence type="ECO:0000256" key="1">
    <source>
        <dbReference type="PIRNR" id="PIRNR021438"/>
    </source>
</evidence>
<keyword evidence="1" id="KW-1003">Cell membrane</keyword>
<dbReference type="PIRSF" id="PIRSF021438">
    <property type="entry name" value="DltD"/>
    <property type="match status" value="1"/>
</dbReference>
<keyword evidence="2" id="KW-1133">Transmembrane helix</keyword>
<dbReference type="UniPathway" id="UPA00556"/>
<keyword evidence="1 2" id="KW-0472">Membrane</keyword>
<keyword evidence="4" id="KW-1185">Reference proteome</keyword>
<gene>
    <name evidence="3" type="primary">dltD</name>
    <name evidence="3" type="ORF">HF964_00430</name>
</gene>
<comment type="caution">
    <text evidence="3">The sequence shown here is derived from an EMBL/GenBank/DDBJ whole genome shotgun (WGS) entry which is preliminary data.</text>
</comment>
<dbReference type="RefSeq" id="WP_168721084.1">
    <property type="nucleotide sequence ID" value="NZ_JAAXPN010000001.1"/>
</dbReference>
<dbReference type="PANTHER" id="PTHR40039">
    <property type="entry name" value="PROTEIN DLTD"/>
    <property type="match status" value="1"/>
</dbReference>
<dbReference type="InterPro" id="IPR006998">
    <property type="entry name" value="DltD"/>
</dbReference>
<dbReference type="PANTHER" id="PTHR40039:SF1">
    <property type="entry name" value="PROTEIN DLTD"/>
    <property type="match status" value="1"/>
</dbReference>
<evidence type="ECO:0000313" key="4">
    <source>
        <dbReference type="Proteomes" id="UP000549765"/>
    </source>
</evidence>
<evidence type="ECO:0000256" key="2">
    <source>
        <dbReference type="SAM" id="Phobius"/>
    </source>
</evidence>
<dbReference type="Pfam" id="PF04914">
    <property type="entry name" value="DltD"/>
    <property type="match status" value="1"/>
</dbReference>
<keyword evidence="2" id="KW-0812">Transmembrane</keyword>
<evidence type="ECO:0000313" key="3">
    <source>
        <dbReference type="EMBL" id="NKZ23283.1"/>
    </source>
</evidence>
<dbReference type="GO" id="GO:0070395">
    <property type="term" value="P:lipoteichoic acid biosynthetic process"/>
    <property type="evidence" value="ECO:0007669"/>
    <property type="project" value="UniProtKB-UniRule"/>
</dbReference>
<comment type="similarity">
    <text evidence="1">Belongs to the DltD family.</text>
</comment>